<dbReference type="AlphaFoldDB" id="A0A8J3QH52"/>
<feature type="transmembrane region" description="Helical" evidence="1">
    <location>
        <begin position="20"/>
        <end position="38"/>
    </location>
</feature>
<reference evidence="2" key="1">
    <citation type="submission" date="2021-01" db="EMBL/GenBank/DDBJ databases">
        <title>Whole genome shotgun sequence of Rhizocola hellebori NBRC 109834.</title>
        <authorList>
            <person name="Komaki H."/>
            <person name="Tamura T."/>
        </authorList>
    </citation>
    <scope>NUCLEOTIDE SEQUENCE</scope>
    <source>
        <strain evidence="2">NBRC 109834</strain>
    </source>
</reference>
<organism evidence="2 3">
    <name type="scientific">Rhizocola hellebori</name>
    <dbReference type="NCBI Taxonomy" id="1392758"/>
    <lineage>
        <taxon>Bacteria</taxon>
        <taxon>Bacillati</taxon>
        <taxon>Actinomycetota</taxon>
        <taxon>Actinomycetes</taxon>
        <taxon>Micromonosporales</taxon>
        <taxon>Micromonosporaceae</taxon>
        <taxon>Rhizocola</taxon>
    </lineage>
</organism>
<evidence type="ECO:0000313" key="3">
    <source>
        <dbReference type="Proteomes" id="UP000612899"/>
    </source>
</evidence>
<feature type="transmembrane region" description="Helical" evidence="1">
    <location>
        <begin position="66"/>
        <end position="87"/>
    </location>
</feature>
<accession>A0A8J3QH52</accession>
<protein>
    <submittedName>
        <fullName evidence="2">Uncharacterized protein</fullName>
    </submittedName>
</protein>
<evidence type="ECO:0000256" key="1">
    <source>
        <dbReference type="SAM" id="Phobius"/>
    </source>
</evidence>
<keyword evidence="1" id="KW-1133">Transmembrane helix</keyword>
<gene>
    <name evidence="2" type="ORF">Rhe02_85980</name>
</gene>
<keyword evidence="3" id="KW-1185">Reference proteome</keyword>
<dbReference type="Proteomes" id="UP000612899">
    <property type="component" value="Unassembled WGS sequence"/>
</dbReference>
<keyword evidence="1" id="KW-0812">Transmembrane</keyword>
<comment type="caution">
    <text evidence="2">The sequence shown here is derived from an EMBL/GenBank/DDBJ whole genome shotgun (WGS) entry which is preliminary data.</text>
</comment>
<evidence type="ECO:0000313" key="2">
    <source>
        <dbReference type="EMBL" id="GIH10531.1"/>
    </source>
</evidence>
<name>A0A8J3QH52_9ACTN</name>
<proteinExistence type="predicted"/>
<sequence>MVYLLAYHASMAADSDSTAMVVGVFGVAVGLFLGARWVRARGAYDGWQSSRGGPSKAKVARTKARTAFMLAARGAFIGIVLLIVWAITTSNMVRR</sequence>
<keyword evidence="1" id="KW-0472">Membrane</keyword>
<dbReference type="EMBL" id="BONY01000097">
    <property type="protein sequence ID" value="GIH10531.1"/>
    <property type="molecule type" value="Genomic_DNA"/>
</dbReference>